<dbReference type="EMBL" id="MU070539">
    <property type="protein sequence ID" value="KAF5827292.1"/>
    <property type="molecule type" value="Genomic_DNA"/>
</dbReference>
<evidence type="ECO:0000313" key="2">
    <source>
        <dbReference type="EMBL" id="KAF5827292.1"/>
    </source>
</evidence>
<name>A0ABQ7FY83_DUNSA</name>
<sequence length="266" mass="27695">MPCPALPYSRPARTPTSLGSSARRCFPITHTCPLPSTPMWQTQPLLRCCTARWLVSISFIIVLIAARAAGCTIVAACAAHVFSHAPTCVPAVASALRLMPARHAVGMQPALPAVAALTTAALPLPRHGAALLRSSASAKDICASTGCRVAHGHGARLPPTLHFGPALSVLCNPACTAQAFFDSCWHSTLCSPAFTAQALFARCWHCTCAHAMALQQHGRCAVVQASTAGKAEVPEAGQALQECGHTPAARIVICKASRTRGVGERG</sequence>
<evidence type="ECO:0000313" key="3">
    <source>
        <dbReference type="Proteomes" id="UP000815325"/>
    </source>
</evidence>
<feature type="region of interest" description="Disordered" evidence="1">
    <location>
        <begin position="1"/>
        <end position="20"/>
    </location>
</feature>
<dbReference type="Proteomes" id="UP000815325">
    <property type="component" value="Unassembled WGS sequence"/>
</dbReference>
<evidence type="ECO:0008006" key="4">
    <source>
        <dbReference type="Google" id="ProtNLM"/>
    </source>
</evidence>
<evidence type="ECO:0000256" key="1">
    <source>
        <dbReference type="SAM" id="MobiDB-lite"/>
    </source>
</evidence>
<reference evidence="2" key="1">
    <citation type="submission" date="2017-08" db="EMBL/GenBank/DDBJ databases">
        <authorList>
            <person name="Polle J.E."/>
            <person name="Barry K."/>
            <person name="Cushman J."/>
            <person name="Schmutz J."/>
            <person name="Tran D."/>
            <person name="Hathwaick L.T."/>
            <person name="Yim W.C."/>
            <person name="Jenkins J."/>
            <person name="Mckie-Krisberg Z.M."/>
            <person name="Prochnik S."/>
            <person name="Lindquist E."/>
            <person name="Dockter R.B."/>
            <person name="Adam C."/>
            <person name="Molina H."/>
            <person name="Bunkerborg J."/>
            <person name="Jin E."/>
            <person name="Buchheim M."/>
            <person name="Magnuson J."/>
        </authorList>
    </citation>
    <scope>NUCLEOTIDE SEQUENCE</scope>
    <source>
        <strain evidence="2">CCAP 19/18</strain>
    </source>
</reference>
<keyword evidence="3" id="KW-1185">Reference proteome</keyword>
<proteinExistence type="predicted"/>
<accession>A0ABQ7FY83</accession>
<organism evidence="2 3">
    <name type="scientific">Dunaliella salina</name>
    <name type="common">Green alga</name>
    <name type="synonym">Protococcus salinus</name>
    <dbReference type="NCBI Taxonomy" id="3046"/>
    <lineage>
        <taxon>Eukaryota</taxon>
        <taxon>Viridiplantae</taxon>
        <taxon>Chlorophyta</taxon>
        <taxon>core chlorophytes</taxon>
        <taxon>Chlorophyceae</taxon>
        <taxon>CS clade</taxon>
        <taxon>Chlamydomonadales</taxon>
        <taxon>Dunaliellaceae</taxon>
        <taxon>Dunaliella</taxon>
    </lineage>
</organism>
<protein>
    <recommendedName>
        <fullName evidence="4">Encoded protein</fullName>
    </recommendedName>
</protein>
<comment type="caution">
    <text evidence="2">The sequence shown here is derived from an EMBL/GenBank/DDBJ whole genome shotgun (WGS) entry which is preliminary data.</text>
</comment>
<gene>
    <name evidence="2" type="ORF">DUNSADRAFT_985</name>
</gene>